<feature type="compositionally biased region" description="Gly residues" evidence="1">
    <location>
        <begin position="117"/>
        <end position="129"/>
    </location>
</feature>
<feature type="region of interest" description="Disordered" evidence="1">
    <location>
        <begin position="1"/>
        <end position="49"/>
    </location>
</feature>
<dbReference type="Proteomes" id="UP001161247">
    <property type="component" value="Chromosome 4"/>
</dbReference>
<feature type="transmembrane region" description="Helical" evidence="2">
    <location>
        <begin position="148"/>
        <end position="171"/>
    </location>
</feature>
<dbReference type="EMBL" id="OX459121">
    <property type="protein sequence ID" value="CAI9104809.1"/>
    <property type="molecule type" value="Genomic_DNA"/>
</dbReference>
<feature type="region of interest" description="Disordered" evidence="1">
    <location>
        <begin position="111"/>
        <end position="139"/>
    </location>
</feature>
<reference evidence="3" key="1">
    <citation type="submission" date="2023-03" db="EMBL/GenBank/DDBJ databases">
        <authorList>
            <person name="Julca I."/>
        </authorList>
    </citation>
    <scope>NUCLEOTIDE SEQUENCE</scope>
</reference>
<dbReference type="PANTHER" id="PTHR31852">
    <property type="entry name" value="LATE EMBRYOGENESIS ABUNDANT (LEA) HYDROXYPROLINE-RICH GLYCOPROTEIN FAMILY"/>
    <property type="match status" value="1"/>
</dbReference>
<keyword evidence="2" id="KW-0472">Membrane</keyword>
<keyword evidence="2" id="KW-0812">Transmembrane</keyword>
<keyword evidence="2" id="KW-1133">Transmembrane helix</keyword>
<name>A0AAV1DAC0_OLDCO</name>
<proteinExistence type="predicted"/>
<sequence length="352" mass="38784">MGVHQKSDSEVTSCIEEGSSTPPRSPGGGRPPQPLYYVQSPSSHNHHHSAELNEKMSYGSSPFASPPTHHHHYDHYYHCSPIHHSRDQSSTTSRFSASLKNPSKLGAWQLIPKEPNNGGGGGGLDGVEGGGEDDEEDDEGEKAAQLKFYVVCFLLGFVLLFTLFSLILWGASLSYQPNILVKKMVFERMKVQAGIDGSGVPTDMLTLNSTVKIVYSNPSTFFGLHVTSTPLQLRYLDLILASGPMKKFYESRKSQRIVAVVVQGYQVPLYGGVPVLSSGSFASTDNLNHNTLDHSAVSVPMNLTFQMRSRAYILGRLVKPKFYKTVLCQITVRPNHLGRPISFTNSNHCVYR</sequence>
<protein>
    <submittedName>
        <fullName evidence="3">OLC1v1003572C1</fullName>
    </submittedName>
</protein>
<evidence type="ECO:0000256" key="2">
    <source>
        <dbReference type="SAM" id="Phobius"/>
    </source>
</evidence>
<gene>
    <name evidence="3" type="ORF">OLC1_LOCUS13653</name>
</gene>
<dbReference type="AlphaFoldDB" id="A0AAV1DAC0"/>
<feature type="compositionally biased region" description="Pro residues" evidence="1">
    <location>
        <begin position="23"/>
        <end position="34"/>
    </location>
</feature>
<organism evidence="3 4">
    <name type="scientific">Oldenlandia corymbosa var. corymbosa</name>
    <dbReference type="NCBI Taxonomy" id="529605"/>
    <lineage>
        <taxon>Eukaryota</taxon>
        <taxon>Viridiplantae</taxon>
        <taxon>Streptophyta</taxon>
        <taxon>Embryophyta</taxon>
        <taxon>Tracheophyta</taxon>
        <taxon>Spermatophyta</taxon>
        <taxon>Magnoliopsida</taxon>
        <taxon>eudicotyledons</taxon>
        <taxon>Gunneridae</taxon>
        <taxon>Pentapetalae</taxon>
        <taxon>asterids</taxon>
        <taxon>lamiids</taxon>
        <taxon>Gentianales</taxon>
        <taxon>Rubiaceae</taxon>
        <taxon>Rubioideae</taxon>
        <taxon>Spermacoceae</taxon>
        <taxon>Hedyotis-Oldenlandia complex</taxon>
        <taxon>Oldenlandia</taxon>
    </lineage>
</organism>
<accession>A0AAV1DAC0</accession>
<keyword evidence="4" id="KW-1185">Reference proteome</keyword>
<evidence type="ECO:0000313" key="3">
    <source>
        <dbReference type="EMBL" id="CAI9104809.1"/>
    </source>
</evidence>
<evidence type="ECO:0000256" key="1">
    <source>
        <dbReference type="SAM" id="MobiDB-lite"/>
    </source>
</evidence>
<evidence type="ECO:0000313" key="4">
    <source>
        <dbReference type="Proteomes" id="UP001161247"/>
    </source>
</evidence>
<dbReference type="InterPro" id="IPR055301">
    <property type="entry name" value="Lea14-like_2"/>
</dbReference>
<feature type="compositionally biased region" description="Acidic residues" evidence="1">
    <location>
        <begin position="130"/>
        <end position="139"/>
    </location>
</feature>